<protein>
    <submittedName>
        <fullName evidence="1">Uncharacterized protein</fullName>
    </submittedName>
</protein>
<dbReference type="Gene3D" id="3.40.50.150">
    <property type="entry name" value="Vaccinia Virus protein VP39"/>
    <property type="match status" value="1"/>
</dbReference>
<dbReference type="InterPro" id="IPR029063">
    <property type="entry name" value="SAM-dependent_MTases_sf"/>
</dbReference>
<evidence type="ECO:0000313" key="1">
    <source>
        <dbReference type="EMBL" id="CAG9333804.1"/>
    </source>
</evidence>
<accession>A0AAU9K799</accession>
<dbReference type="AlphaFoldDB" id="A0AAU9K799"/>
<gene>
    <name evidence="1" type="ORF">BSTOLATCC_MIC59617</name>
</gene>
<dbReference type="Pfam" id="PF03492">
    <property type="entry name" value="Methyltransf_7"/>
    <property type="match status" value="1"/>
</dbReference>
<sequence length="339" mass="38195">MSTGGFALHGYNEGSLLQRMLLLKASDSFGDCLSHASSLSNDQIVIADYGSSEGFNSMIFLSRVLSKFRETSPQSILVVHNDLPDNNWVKTFKTLLEFEESYIKVPNVYFSAIGRSFYDQVLPNNSVHLGFSSAALHWLSRPLCAPDHVIPSASKDPEFKAIVAEVAHNDLVTLLRQRHKELVNSGRLIIQILDDTLPTVMSSVIFNSTTEIMCAKGFISEEEKRSITVPTYGRSDEEIQRALAEVSSLYRVISLGKVGGEQFLHEDLPPEVLPKVLDGFKRLSLSSLKGILQKVVKKSEEERNQIYEHYIREVTDFIETNQNWNWSQYHSIVLEKISP</sequence>
<dbReference type="GO" id="GO:0008168">
    <property type="term" value="F:methyltransferase activity"/>
    <property type="evidence" value="ECO:0007669"/>
    <property type="project" value="InterPro"/>
</dbReference>
<dbReference type="SUPFAM" id="SSF53335">
    <property type="entry name" value="S-adenosyl-L-methionine-dependent methyltransferases"/>
    <property type="match status" value="1"/>
</dbReference>
<comment type="caution">
    <text evidence="1">The sequence shown here is derived from an EMBL/GenBank/DDBJ whole genome shotgun (WGS) entry which is preliminary data.</text>
</comment>
<proteinExistence type="predicted"/>
<organism evidence="1 2">
    <name type="scientific">Blepharisma stoltei</name>
    <dbReference type="NCBI Taxonomy" id="1481888"/>
    <lineage>
        <taxon>Eukaryota</taxon>
        <taxon>Sar</taxon>
        <taxon>Alveolata</taxon>
        <taxon>Ciliophora</taxon>
        <taxon>Postciliodesmatophora</taxon>
        <taxon>Heterotrichea</taxon>
        <taxon>Heterotrichida</taxon>
        <taxon>Blepharismidae</taxon>
        <taxon>Blepharisma</taxon>
    </lineage>
</organism>
<evidence type="ECO:0000313" key="2">
    <source>
        <dbReference type="Proteomes" id="UP001162131"/>
    </source>
</evidence>
<reference evidence="1" key="1">
    <citation type="submission" date="2021-09" db="EMBL/GenBank/DDBJ databases">
        <authorList>
            <consortium name="AG Swart"/>
            <person name="Singh M."/>
            <person name="Singh A."/>
            <person name="Seah K."/>
            <person name="Emmerich C."/>
        </authorList>
    </citation>
    <scope>NUCLEOTIDE SEQUENCE</scope>
    <source>
        <strain evidence="1">ATCC30299</strain>
    </source>
</reference>
<dbReference type="EMBL" id="CAJZBQ010000057">
    <property type="protein sequence ID" value="CAG9333804.1"/>
    <property type="molecule type" value="Genomic_DNA"/>
</dbReference>
<dbReference type="PANTHER" id="PTHR31009">
    <property type="entry name" value="S-ADENOSYL-L-METHIONINE:CARBOXYL METHYLTRANSFERASE FAMILY PROTEIN"/>
    <property type="match status" value="1"/>
</dbReference>
<dbReference type="Proteomes" id="UP001162131">
    <property type="component" value="Unassembled WGS sequence"/>
</dbReference>
<keyword evidence="2" id="KW-1185">Reference proteome</keyword>
<name>A0AAU9K799_9CILI</name>
<dbReference type="InterPro" id="IPR005299">
    <property type="entry name" value="MeTrfase_7"/>
</dbReference>